<organism evidence="1 2">
    <name type="scientific">Tianweitania populi</name>
    <dbReference type="NCBI Taxonomy" id="1607949"/>
    <lineage>
        <taxon>Bacteria</taxon>
        <taxon>Pseudomonadati</taxon>
        <taxon>Pseudomonadota</taxon>
        <taxon>Alphaproteobacteria</taxon>
        <taxon>Hyphomicrobiales</taxon>
        <taxon>Phyllobacteriaceae</taxon>
        <taxon>Tianweitania</taxon>
    </lineage>
</organism>
<keyword evidence="2" id="KW-1185">Reference proteome</keyword>
<dbReference type="RefSeq" id="WP_189506210.1">
    <property type="nucleotide sequence ID" value="NZ_BMZQ01000003.1"/>
</dbReference>
<reference evidence="1" key="1">
    <citation type="journal article" date="2014" name="Int. J. Syst. Evol. Microbiol.">
        <title>Complete genome sequence of Corynebacterium casei LMG S-19264T (=DSM 44701T), isolated from a smear-ripened cheese.</title>
        <authorList>
            <consortium name="US DOE Joint Genome Institute (JGI-PGF)"/>
            <person name="Walter F."/>
            <person name="Albersmeier A."/>
            <person name="Kalinowski J."/>
            <person name="Ruckert C."/>
        </authorList>
    </citation>
    <scope>NUCLEOTIDE SEQUENCE</scope>
    <source>
        <strain evidence="1">KCTC 42249</strain>
    </source>
</reference>
<dbReference type="EMBL" id="BMZQ01000003">
    <property type="protein sequence ID" value="GHD20753.1"/>
    <property type="molecule type" value="Genomic_DNA"/>
</dbReference>
<protein>
    <submittedName>
        <fullName evidence="1">Uncharacterized protein</fullName>
    </submittedName>
</protein>
<dbReference type="Proteomes" id="UP000630142">
    <property type="component" value="Unassembled WGS sequence"/>
</dbReference>
<proteinExistence type="predicted"/>
<dbReference type="AlphaFoldDB" id="A0A8J3DSE4"/>
<evidence type="ECO:0000313" key="2">
    <source>
        <dbReference type="Proteomes" id="UP000630142"/>
    </source>
</evidence>
<comment type="caution">
    <text evidence="1">The sequence shown here is derived from an EMBL/GenBank/DDBJ whole genome shotgun (WGS) entry which is preliminary data.</text>
</comment>
<accession>A0A8J3DSE4</accession>
<evidence type="ECO:0000313" key="1">
    <source>
        <dbReference type="EMBL" id="GHD20753.1"/>
    </source>
</evidence>
<reference evidence="1" key="2">
    <citation type="submission" date="2020-09" db="EMBL/GenBank/DDBJ databases">
        <authorList>
            <person name="Sun Q."/>
            <person name="Kim S."/>
        </authorList>
    </citation>
    <scope>NUCLEOTIDE SEQUENCE</scope>
    <source>
        <strain evidence="1">KCTC 42249</strain>
    </source>
</reference>
<sequence>MTDLLAQTLAAHGGLDRWRKLISFTAHLKGGGALFSRKGFPDAFKDVQVQGRCHEQEARHFPFLGPEQRTVVRLGYAAIKSEDGKVLQERRNPADAMRTDRHAQGHGYGKEALRLVAQWIERTDLPLRMSWQASM</sequence>
<gene>
    <name evidence="1" type="ORF">GCM10016234_33350</name>
</gene>
<name>A0A8J3DSE4_9HYPH</name>